<sequence length="88" mass="9954">MGMEKIVEWWIVAWTVRPNEGKTKSLFQACHCDAMSLYSTFDGDITQNASTSGKVLLYSSNCLQYCSLTDVQVLYSAYSLIHDQNEAF</sequence>
<dbReference type="Proteomes" id="UP000050525">
    <property type="component" value="Unassembled WGS sequence"/>
</dbReference>
<organism evidence="1 2">
    <name type="scientific">Alligator mississippiensis</name>
    <name type="common">American alligator</name>
    <dbReference type="NCBI Taxonomy" id="8496"/>
    <lineage>
        <taxon>Eukaryota</taxon>
        <taxon>Metazoa</taxon>
        <taxon>Chordata</taxon>
        <taxon>Craniata</taxon>
        <taxon>Vertebrata</taxon>
        <taxon>Euteleostomi</taxon>
        <taxon>Archelosauria</taxon>
        <taxon>Archosauria</taxon>
        <taxon>Crocodylia</taxon>
        <taxon>Alligatoridae</taxon>
        <taxon>Alligatorinae</taxon>
        <taxon>Alligator</taxon>
    </lineage>
</organism>
<dbReference type="AlphaFoldDB" id="A0A151LYT7"/>
<evidence type="ECO:0000313" key="1">
    <source>
        <dbReference type="EMBL" id="KYO17408.1"/>
    </source>
</evidence>
<dbReference type="EMBL" id="AKHW03007000">
    <property type="protein sequence ID" value="KYO17408.1"/>
    <property type="molecule type" value="Genomic_DNA"/>
</dbReference>
<proteinExistence type="predicted"/>
<gene>
    <name evidence="1" type="ORF">Y1Q_0020029</name>
</gene>
<keyword evidence="2" id="KW-1185">Reference proteome</keyword>
<reference evidence="1 2" key="1">
    <citation type="journal article" date="2012" name="Genome Biol.">
        <title>Sequencing three crocodilian genomes to illuminate the evolution of archosaurs and amniotes.</title>
        <authorList>
            <person name="St John J.A."/>
            <person name="Braun E.L."/>
            <person name="Isberg S.R."/>
            <person name="Miles L.G."/>
            <person name="Chong A.Y."/>
            <person name="Gongora J."/>
            <person name="Dalzell P."/>
            <person name="Moran C."/>
            <person name="Bed'hom B."/>
            <person name="Abzhanov A."/>
            <person name="Burgess S.C."/>
            <person name="Cooksey A.M."/>
            <person name="Castoe T.A."/>
            <person name="Crawford N.G."/>
            <person name="Densmore L.D."/>
            <person name="Drew J.C."/>
            <person name="Edwards S.V."/>
            <person name="Faircloth B.C."/>
            <person name="Fujita M.K."/>
            <person name="Greenwold M.J."/>
            <person name="Hoffmann F.G."/>
            <person name="Howard J.M."/>
            <person name="Iguchi T."/>
            <person name="Janes D.E."/>
            <person name="Khan S.Y."/>
            <person name="Kohno S."/>
            <person name="de Koning A.J."/>
            <person name="Lance S.L."/>
            <person name="McCarthy F.M."/>
            <person name="McCormack J.E."/>
            <person name="Merchant M.E."/>
            <person name="Peterson D.G."/>
            <person name="Pollock D.D."/>
            <person name="Pourmand N."/>
            <person name="Raney B.J."/>
            <person name="Roessler K.A."/>
            <person name="Sanford J.R."/>
            <person name="Sawyer R.H."/>
            <person name="Schmidt C.J."/>
            <person name="Triplett E.W."/>
            <person name="Tuberville T.D."/>
            <person name="Venegas-Anaya M."/>
            <person name="Howard J.T."/>
            <person name="Jarvis E.D."/>
            <person name="Guillette L.J.Jr."/>
            <person name="Glenn T.C."/>
            <person name="Green R.E."/>
            <person name="Ray D.A."/>
        </authorList>
    </citation>
    <scope>NUCLEOTIDE SEQUENCE [LARGE SCALE GENOMIC DNA]</scope>
    <source>
        <strain evidence="1">KSC_2009_1</strain>
    </source>
</reference>
<name>A0A151LYT7_ALLMI</name>
<comment type="caution">
    <text evidence="1">The sequence shown here is derived from an EMBL/GenBank/DDBJ whole genome shotgun (WGS) entry which is preliminary data.</text>
</comment>
<protein>
    <submittedName>
        <fullName evidence="1">Uncharacterized protein</fullName>
    </submittedName>
</protein>
<accession>A0A151LYT7</accession>
<evidence type="ECO:0000313" key="2">
    <source>
        <dbReference type="Proteomes" id="UP000050525"/>
    </source>
</evidence>